<protein>
    <recommendedName>
        <fullName evidence="3">DUF7982 domain-containing protein</fullName>
    </recommendedName>
</protein>
<evidence type="ECO:0000259" key="3">
    <source>
        <dbReference type="Pfam" id="PF25939"/>
    </source>
</evidence>
<dbReference type="Proteomes" id="UP001056855">
    <property type="component" value="Chromosome"/>
</dbReference>
<dbReference type="AlphaFoldDB" id="A0A9E7SVU9"/>
<dbReference type="EMBL" id="CP100355">
    <property type="protein sequence ID" value="UTF54835.1"/>
    <property type="molecule type" value="Genomic_DNA"/>
</dbReference>
<reference evidence="4" key="1">
    <citation type="submission" date="2022-06" db="EMBL/GenBank/DDBJ databases">
        <title>Diverse halophilic archaea isolated from saline environments.</title>
        <authorList>
            <person name="Cui H.-L."/>
        </authorList>
    </citation>
    <scope>NUCLEOTIDE SEQUENCE</scope>
    <source>
        <strain evidence="4">WLHS1</strain>
    </source>
</reference>
<accession>A0A9E7SVU9</accession>
<dbReference type="KEGG" id="sawl:NGM29_06100"/>
<evidence type="ECO:0000313" key="5">
    <source>
        <dbReference type="Proteomes" id="UP001056855"/>
    </source>
</evidence>
<proteinExistence type="predicted"/>
<feature type="transmembrane region" description="Helical" evidence="2">
    <location>
        <begin position="84"/>
        <end position="102"/>
    </location>
</feature>
<name>A0A9E7SVU9_9EURY</name>
<evidence type="ECO:0000256" key="1">
    <source>
        <dbReference type="SAM" id="MobiDB-lite"/>
    </source>
</evidence>
<sequence>MSMSNSDPESTTAEEADEGPAAEGAADHLDRRAQLEVLAEENRRLRTEYARARQSRYRQTALGLAAVGLVAVLGGLVFPDGREVLFVLGATGFFGGVLTYFLTPAHVVAADVGERVYAAGAANGAALVEALGLSETRRYVPMAGSVRLFVPHSPDDVLTDLSDHAEAGPFLLDDPRGLLLEATGQRLFDEFERALSGDLAATPTPLTTQLTDGLCEHLELARHAEVDVDADRGRATIAITESAFGDVDRFDHPIASFLVVGLATGLDRPVTLEVAPGDDRADWLVTCRWDSDNE</sequence>
<keyword evidence="2" id="KW-1133">Transmembrane helix</keyword>
<gene>
    <name evidence="4" type="ORF">NGM29_06100</name>
</gene>
<feature type="transmembrane region" description="Helical" evidence="2">
    <location>
        <begin position="61"/>
        <end position="78"/>
    </location>
</feature>
<feature type="compositionally biased region" description="Polar residues" evidence="1">
    <location>
        <begin position="1"/>
        <end position="11"/>
    </location>
</feature>
<organism evidence="4 5">
    <name type="scientific">Natronosalvus rutilus</name>
    <dbReference type="NCBI Taxonomy" id="2953753"/>
    <lineage>
        <taxon>Archaea</taxon>
        <taxon>Methanobacteriati</taxon>
        <taxon>Methanobacteriota</taxon>
        <taxon>Stenosarchaea group</taxon>
        <taxon>Halobacteria</taxon>
        <taxon>Halobacteriales</taxon>
        <taxon>Natrialbaceae</taxon>
        <taxon>Natronosalvus</taxon>
    </lineage>
</organism>
<evidence type="ECO:0000313" key="4">
    <source>
        <dbReference type="EMBL" id="UTF54835.1"/>
    </source>
</evidence>
<evidence type="ECO:0000256" key="2">
    <source>
        <dbReference type="SAM" id="Phobius"/>
    </source>
</evidence>
<feature type="region of interest" description="Disordered" evidence="1">
    <location>
        <begin position="1"/>
        <end position="26"/>
    </location>
</feature>
<feature type="domain" description="DUF7982" evidence="3">
    <location>
        <begin position="30"/>
        <end position="289"/>
    </location>
</feature>
<keyword evidence="5" id="KW-1185">Reference proteome</keyword>
<keyword evidence="2" id="KW-0472">Membrane</keyword>
<keyword evidence="2" id="KW-0812">Transmembrane</keyword>
<dbReference type="Pfam" id="PF25939">
    <property type="entry name" value="DUF7982"/>
    <property type="match status" value="1"/>
</dbReference>
<dbReference type="InterPro" id="IPR058288">
    <property type="entry name" value="DUF7982"/>
</dbReference>